<name>A0AAU9II21_9CILI</name>
<organism evidence="1 2">
    <name type="scientific">Blepharisma stoltei</name>
    <dbReference type="NCBI Taxonomy" id="1481888"/>
    <lineage>
        <taxon>Eukaryota</taxon>
        <taxon>Sar</taxon>
        <taxon>Alveolata</taxon>
        <taxon>Ciliophora</taxon>
        <taxon>Postciliodesmatophora</taxon>
        <taxon>Heterotrichea</taxon>
        <taxon>Heterotrichida</taxon>
        <taxon>Blepharismidae</taxon>
        <taxon>Blepharisma</taxon>
    </lineage>
</organism>
<protein>
    <submittedName>
        <fullName evidence="1">Uncharacterized protein</fullName>
    </submittedName>
</protein>
<accession>A0AAU9II21</accession>
<keyword evidence="2" id="KW-1185">Reference proteome</keyword>
<evidence type="ECO:0000313" key="1">
    <source>
        <dbReference type="EMBL" id="CAG9314540.1"/>
    </source>
</evidence>
<comment type="caution">
    <text evidence="1">The sequence shown here is derived from an EMBL/GenBank/DDBJ whole genome shotgun (WGS) entry which is preliminary data.</text>
</comment>
<gene>
    <name evidence="1" type="ORF">BSTOLATCC_MIC11542</name>
</gene>
<proteinExistence type="predicted"/>
<evidence type="ECO:0000313" key="2">
    <source>
        <dbReference type="Proteomes" id="UP001162131"/>
    </source>
</evidence>
<dbReference type="EMBL" id="CAJZBQ010000012">
    <property type="protein sequence ID" value="CAG9314540.1"/>
    <property type="molecule type" value="Genomic_DNA"/>
</dbReference>
<dbReference type="Proteomes" id="UP001162131">
    <property type="component" value="Unassembled WGS sequence"/>
</dbReference>
<reference evidence="1" key="1">
    <citation type="submission" date="2021-09" db="EMBL/GenBank/DDBJ databases">
        <authorList>
            <consortium name="AG Swart"/>
            <person name="Singh M."/>
            <person name="Singh A."/>
            <person name="Seah K."/>
            <person name="Emmerich C."/>
        </authorList>
    </citation>
    <scope>NUCLEOTIDE SEQUENCE</scope>
    <source>
        <strain evidence="1">ATCC30299</strain>
    </source>
</reference>
<dbReference type="AlphaFoldDB" id="A0AAU9II21"/>
<sequence length="455" mass="53604">MEPKRRDEVKYRISAMKSCAAQLFATIFYNKLSIDYRVVHRFRIWQQIFLNNVMQGIESKHLNRQLKLKRTILVLMSTIVAKHKQKAFHKWMKKTKLACMNCISDNHLKAALNISAILLRLENSNVCERLFPIFYANSLNWCVSKRKLAFSMWKKNIVKSLLCENRRENAVIRLFYALGKKVNPIISHSLKQMQIRGGNSLGTLMLVLTMRRILQANLYTGFLSLKKIRPFMQVKNWNSKEKQVKLSSLQRVATFDRLNRLVTKKSEINSEFLQLFMCFMIWKKSFSHTSLENSMQLYMLAPNQRLKEISVIFLNAVYSHQKRIKILRKFSNWKNKSNKQVIKKPQWSIDKYIIENQAKVAASIETQIITRGNDIAKLKQKQKIKTLSFIFRKSLKMHIQIWRSRIKDVKEKNGISDPLFDYIRYLEDKLGLSSKVPYLLGLLNQNKRSSKFPAT</sequence>